<comment type="caution">
    <text evidence="1">The sequence shown here is derived from an EMBL/GenBank/DDBJ whole genome shotgun (WGS) entry which is preliminary data.</text>
</comment>
<dbReference type="InterPro" id="IPR013083">
    <property type="entry name" value="Znf_RING/FYVE/PHD"/>
</dbReference>
<dbReference type="Proteomes" id="UP001458880">
    <property type="component" value="Unassembled WGS sequence"/>
</dbReference>
<dbReference type="InterPro" id="IPR011011">
    <property type="entry name" value="Znf_FYVE_PHD"/>
</dbReference>
<proteinExistence type="predicted"/>
<keyword evidence="2" id="KW-1185">Reference proteome</keyword>
<accession>A0AAW1M797</accession>
<dbReference type="EMBL" id="JASPKY010000060">
    <property type="protein sequence ID" value="KAK9744218.1"/>
    <property type="molecule type" value="Genomic_DNA"/>
</dbReference>
<dbReference type="AlphaFoldDB" id="A0AAW1M797"/>
<dbReference type="SUPFAM" id="SSF57903">
    <property type="entry name" value="FYVE/PHD zinc finger"/>
    <property type="match status" value="1"/>
</dbReference>
<dbReference type="Gene3D" id="3.30.40.10">
    <property type="entry name" value="Zinc/RING finger domain, C3HC4 (zinc finger)"/>
    <property type="match status" value="1"/>
</dbReference>
<gene>
    <name evidence="1" type="ORF">QE152_g7958</name>
</gene>
<reference evidence="1 2" key="1">
    <citation type="journal article" date="2024" name="BMC Genomics">
        <title>De novo assembly and annotation of Popillia japonica's genome with initial clues to its potential as an invasive pest.</title>
        <authorList>
            <person name="Cucini C."/>
            <person name="Boschi S."/>
            <person name="Funari R."/>
            <person name="Cardaioli E."/>
            <person name="Iannotti N."/>
            <person name="Marturano G."/>
            <person name="Paoli F."/>
            <person name="Bruttini M."/>
            <person name="Carapelli A."/>
            <person name="Frati F."/>
            <person name="Nardi F."/>
        </authorList>
    </citation>
    <scope>NUCLEOTIDE SEQUENCE [LARGE SCALE GENOMIC DNA]</scope>
    <source>
        <strain evidence="1">DMR45628</strain>
    </source>
</reference>
<evidence type="ECO:0008006" key="3">
    <source>
        <dbReference type="Google" id="ProtNLM"/>
    </source>
</evidence>
<name>A0AAW1M797_POPJA</name>
<protein>
    <recommendedName>
        <fullName evidence="3">Zinc finger PHD-type domain-containing protein</fullName>
    </recommendedName>
</protein>
<evidence type="ECO:0000313" key="2">
    <source>
        <dbReference type="Proteomes" id="UP001458880"/>
    </source>
</evidence>
<sequence length="99" mass="11342">MKLSKQSNKGKRNICGANIIKGSKSKEKQKQTETKTAFGKNIEKVLTNSEKNVTCPGCSEAYEETPNDEWIKCNQCEKWWHEDCSPYEGIGVFIWDYCV</sequence>
<evidence type="ECO:0000313" key="1">
    <source>
        <dbReference type="EMBL" id="KAK9744218.1"/>
    </source>
</evidence>
<organism evidence="1 2">
    <name type="scientific">Popillia japonica</name>
    <name type="common">Japanese beetle</name>
    <dbReference type="NCBI Taxonomy" id="7064"/>
    <lineage>
        <taxon>Eukaryota</taxon>
        <taxon>Metazoa</taxon>
        <taxon>Ecdysozoa</taxon>
        <taxon>Arthropoda</taxon>
        <taxon>Hexapoda</taxon>
        <taxon>Insecta</taxon>
        <taxon>Pterygota</taxon>
        <taxon>Neoptera</taxon>
        <taxon>Endopterygota</taxon>
        <taxon>Coleoptera</taxon>
        <taxon>Polyphaga</taxon>
        <taxon>Scarabaeiformia</taxon>
        <taxon>Scarabaeidae</taxon>
        <taxon>Rutelinae</taxon>
        <taxon>Popillia</taxon>
    </lineage>
</organism>